<feature type="non-terminal residue" evidence="2">
    <location>
        <position position="1"/>
    </location>
</feature>
<feature type="compositionally biased region" description="Low complexity" evidence="1">
    <location>
        <begin position="107"/>
        <end position="121"/>
    </location>
</feature>
<name>A0A0B6Y863_9EUPU</name>
<reference evidence="2" key="1">
    <citation type="submission" date="2014-12" db="EMBL/GenBank/DDBJ databases">
        <title>Insight into the proteome of Arion vulgaris.</title>
        <authorList>
            <person name="Aradska J."/>
            <person name="Bulat T."/>
            <person name="Smidak R."/>
            <person name="Sarate P."/>
            <person name="Gangsoo J."/>
            <person name="Sialana F."/>
            <person name="Bilban M."/>
            <person name="Lubec G."/>
        </authorList>
    </citation>
    <scope>NUCLEOTIDE SEQUENCE</scope>
    <source>
        <tissue evidence="2">Skin</tissue>
    </source>
</reference>
<sequence>KFERRKKRKLTREEKSTFSEACQDFFCDLFDNNKTSVEATKSGPPLELNIQKKLSEEITSENLSDKLVTPWSVSKRNKTPKRKRETQLIQKEQPYDSGSPTLSTKNDSYSKVSKSSTSDVY</sequence>
<feature type="compositionally biased region" description="Polar residues" evidence="1">
    <location>
        <begin position="96"/>
        <end position="106"/>
    </location>
</feature>
<dbReference type="AlphaFoldDB" id="A0A0B6Y863"/>
<feature type="non-terminal residue" evidence="2">
    <location>
        <position position="121"/>
    </location>
</feature>
<feature type="region of interest" description="Disordered" evidence="1">
    <location>
        <begin position="71"/>
        <end position="121"/>
    </location>
</feature>
<evidence type="ECO:0000256" key="1">
    <source>
        <dbReference type="SAM" id="MobiDB-lite"/>
    </source>
</evidence>
<evidence type="ECO:0000313" key="2">
    <source>
        <dbReference type="EMBL" id="CEK52507.1"/>
    </source>
</evidence>
<feature type="compositionally biased region" description="Basic residues" evidence="1">
    <location>
        <begin position="75"/>
        <end position="84"/>
    </location>
</feature>
<proteinExistence type="predicted"/>
<gene>
    <name evidence="2" type="primary">ORF17057</name>
</gene>
<dbReference type="EMBL" id="HACG01005642">
    <property type="protein sequence ID" value="CEK52507.1"/>
    <property type="molecule type" value="Transcribed_RNA"/>
</dbReference>
<accession>A0A0B6Y863</accession>
<protein>
    <submittedName>
        <fullName evidence="2">Uncharacterized protein</fullName>
    </submittedName>
</protein>
<organism evidence="2">
    <name type="scientific">Arion vulgaris</name>
    <dbReference type="NCBI Taxonomy" id="1028688"/>
    <lineage>
        <taxon>Eukaryota</taxon>
        <taxon>Metazoa</taxon>
        <taxon>Spiralia</taxon>
        <taxon>Lophotrochozoa</taxon>
        <taxon>Mollusca</taxon>
        <taxon>Gastropoda</taxon>
        <taxon>Heterobranchia</taxon>
        <taxon>Euthyneura</taxon>
        <taxon>Panpulmonata</taxon>
        <taxon>Eupulmonata</taxon>
        <taxon>Stylommatophora</taxon>
        <taxon>Helicina</taxon>
        <taxon>Arionoidea</taxon>
        <taxon>Arionidae</taxon>
        <taxon>Arion</taxon>
    </lineage>
</organism>